<dbReference type="Proteomes" id="UP000248817">
    <property type="component" value="Unassembled WGS sequence"/>
</dbReference>
<dbReference type="AlphaFoldDB" id="A0A2V5JCI9"/>
<keyword evidence="2" id="KW-0812">Transmembrane</keyword>
<dbReference type="GO" id="GO:0043386">
    <property type="term" value="P:mycotoxin biosynthetic process"/>
    <property type="evidence" value="ECO:0007669"/>
    <property type="project" value="InterPro"/>
</dbReference>
<dbReference type="InterPro" id="IPR021765">
    <property type="entry name" value="UstYa-like"/>
</dbReference>
<keyword evidence="2" id="KW-0472">Membrane</keyword>
<sequence length="297" mass="34346">MDAKFEKLPQYDESNADSNSLFSETGGLLGKDARIPQSRPAWRRWIMPAGHCALLLLYSSIFFLLVRHVRKIEKQNEHVVYSPAQEAVKLEAMEFQGQLRIISPYQGDPSPELDQAWKELLQYSNIWVTGDELSKINKTSIPVPGEEDKYWVELSVVHELHCIKRLRQYIHSDYYFANISAEDRRLNDLHTDHCLEILRQSVMCHADVSMITMTWEPTSKYPAADFQNVHECKNWDVLYEWQKERSVDMMKPGFLVHPYLGVPFPDGYYHGIGAADPENAIGKGGEDTDMEMEMEMD</sequence>
<evidence type="ECO:0000256" key="1">
    <source>
        <dbReference type="ARBA" id="ARBA00035112"/>
    </source>
</evidence>
<dbReference type="EMBL" id="KZ825463">
    <property type="protein sequence ID" value="PYI36697.1"/>
    <property type="molecule type" value="Genomic_DNA"/>
</dbReference>
<name>A0A2V5JCI9_9EURO</name>
<feature type="transmembrane region" description="Helical" evidence="2">
    <location>
        <begin position="45"/>
        <end position="66"/>
    </location>
</feature>
<reference evidence="3 4" key="1">
    <citation type="submission" date="2018-02" db="EMBL/GenBank/DDBJ databases">
        <title>The genomes of Aspergillus section Nigri reveals drivers in fungal speciation.</title>
        <authorList>
            <consortium name="DOE Joint Genome Institute"/>
            <person name="Vesth T.C."/>
            <person name="Nybo J."/>
            <person name="Theobald S."/>
            <person name="Brandl J."/>
            <person name="Frisvad J.C."/>
            <person name="Nielsen K.F."/>
            <person name="Lyhne E.K."/>
            <person name="Kogle M.E."/>
            <person name="Kuo A."/>
            <person name="Riley R."/>
            <person name="Clum A."/>
            <person name="Nolan M."/>
            <person name="Lipzen A."/>
            <person name="Salamov A."/>
            <person name="Henrissat B."/>
            <person name="Wiebenga A."/>
            <person name="De vries R.P."/>
            <person name="Grigoriev I.V."/>
            <person name="Mortensen U.H."/>
            <person name="Andersen M.R."/>
            <person name="Baker S.E."/>
        </authorList>
    </citation>
    <scope>NUCLEOTIDE SEQUENCE [LARGE SCALE GENOMIC DNA]</scope>
    <source>
        <strain evidence="3 4">CBS 114.80</strain>
    </source>
</reference>
<dbReference type="Pfam" id="PF11807">
    <property type="entry name" value="UstYa"/>
    <property type="match status" value="1"/>
</dbReference>
<protein>
    <recommendedName>
        <fullName evidence="5">Tat pathway signal sequence</fullName>
    </recommendedName>
</protein>
<keyword evidence="2" id="KW-1133">Transmembrane helix</keyword>
<evidence type="ECO:0008006" key="5">
    <source>
        <dbReference type="Google" id="ProtNLM"/>
    </source>
</evidence>
<comment type="similarity">
    <text evidence="1">Belongs to the ustYa family.</text>
</comment>
<gene>
    <name evidence="3" type="ORF">BP00DRAFT_441268</name>
</gene>
<dbReference type="PANTHER" id="PTHR33365">
    <property type="entry name" value="YALI0B05434P"/>
    <property type="match status" value="1"/>
</dbReference>
<dbReference type="PANTHER" id="PTHR33365:SF7">
    <property type="entry name" value="TAT PATHWAY SIGNAL SEQUENCE"/>
    <property type="match status" value="1"/>
</dbReference>
<proteinExistence type="inferred from homology"/>
<evidence type="ECO:0000256" key="2">
    <source>
        <dbReference type="SAM" id="Phobius"/>
    </source>
</evidence>
<evidence type="ECO:0000313" key="3">
    <source>
        <dbReference type="EMBL" id="PYI36697.1"/>
    </source>
</evidence>
<keyword evidence="4" id="KW-1185">Reference proteome</keyword>
<accession>A0A2V5JCI9</accession>
<organism evidence="3 4">
    <name type="scientific">Aspergillus indologenus CBS 114.80</name>
    <dbReference type="NCBI Taxonomy" id="1450541"/>
    <lineage>
        <taxon>Eukaryota</taxon>
        <taxon>Fungi</taxon>
        <taxon>Dikarya</taxon>
        <taxon>Ascomycota</taxon>
        <taxon>Pezizomycotina</taxon>
        <taxon>Eurotiomycetes</taxon>
        <taxon>Eurotiomycetidae</taxon>
        <taxon>Eurotiales</taxon>
        <taxon>Aspergillaceae</taxon>
        <taxon>Aspergillus</taxon>
        <taxon>Aspergillus subgen. Circumdati</taxon>
    </lineage>
</organism>
<evidence type="ECO:0000313" key="4">
    <source>
        <dbReference type="Proteomes" id="UP000248817"/>
    </source>
</evidence>